<dbReference type="KEGG" id="vil:CFK37_19010"/>
<evidence type="ECO:0000313" key="4">
    <source>
        <dbReference type="Proteomes" id="UP000198312"/>
    </source>
</evidence>
<dbReference type="PROSITE" id="PS51257">
    <property type="entry name" value="PROKAR_LIPOPROTEIN"/>
    <property type="match status" value="1"/>
</dbReference>
<feature type="signal peptide" evidence="2">
    <location>
        <begin position="1"/>
        <end position="20"/>
    </location>
</feature>
<dbReference type="EMBL" id="CP022315">
    <property type="protein sequence ID" value="ASK64095.1"/>
    <property type="molecule type" value="Genomic_DNA"/>
</dbReference>
<feature type="region of interest" description="Disordered" evidence="1">
    <location>
        <begin position="28"/>
        <end position="95"/>
    </location>
</feature>
<dbReference type="Proteomes" id="UP000198312">
    <property type="component" value="Chromosome"/>
</dbReference>
<proteinExistence type="predicted"/>
<keyword evidence="2" id="KW-0732">Signal</keyword>
<evidence type="ECO:0008006" key="5">
    <source>
        <dbReference type="Google" id="ProtNLM"/>
    </source>
</evidence>
<dbReference type="OrthoDB" id="2136654at2"/>
<evidence type="ECO:0000256" key="1">
    <source>
        <dbReference type="SAM" id="MobiDB-lite"/>
    </source>
</evidence>
<feature type="compositionally biased region" description="Basic and acidic residues" evidence="1">
    <location>
        <begin position="52"/>
        <end position="63"/>
    </location>
</feature>
<dbReference type="RefSeq" id="WP_089063353.1">
    <property type="nucleotide sequence ID" value="NZ_CP022315.1"/>
</dbReference>
<gene>
    <name evidence="3" type="ORF">CFK37_19010</name>
</gene>
<evidence type="ECO:0000256" key="2">
    <source>
        <dbReference type="SAM" id="SignalP"/>
    </source>
</evidence>
<evidence type="ECO:0000313" key="3">
    <source>
        <dbReference type="EMBL" id="ASK64095.1"/>
    </source>
</evidence>
<reference evidence="3 4" key="1">
    <citation type="submission" date="2017-07" db="EMBL/GenBank/DDBJ databases">
        <title>Virgibacillus sp. LM2416.</title>
        <authorList>
            <person name="Tak E.J."/>
            <person name="Bae J.-W."/>
        </authorList>
    </citation>
    <scope>NUCLEOTIDE SEQUENCE [LARGE SCALE GENOMIC DNA]</scope>
    <source>
        <strain evidence="3 4">LM2416</strain>
    </source>
</reference>
<dbReference type="AlphaFoldDB" id="A0A220U7T0"/>
<sequence>MKKMLLVMMILFITTLLLMACSDEDNLSGKNDNTTEGQTKNEDLQDNTEEDSQIHKKEDKSEGELTTDGSNETSAEETKKDGSNEAIESEENNALSHYSSDEIEYARVWLELGPNQDINELNVRHILAGEPLNPNDETSANYPEDVVQLSGSRLVDGSVTYSSNGDGTINVYKVPLRWDGKNPAGKAVYQTINENTKTAYIDPSDNQKVIKYIKLLNDGN</sequence>
<name>A0A220U7T0_9BACI</name>
<accession>A0A220U7T0</accession>
<protein>
    <recommendedName>
        <fullName evidence="5">Lipoprotein</fullName>
    </recommendedName>
</protein>
<organism evidence="3 4">
    <name type="scientific">Virgibacillus phasianinus</name>
    <dbReference type="NCBI Taxonomy" id="2017483"/>
    <lineage>
        <taxon>Bacteria</taxon>
        <taxon>Bacillati</taxon>
        <taxon>Bacillota</taxon>
        <taxon>Bacilli</taxon>
        <taxon>Bacillales</taxon>
        <taxon>Bacillaceae</taxon>
        <taxon>Virgibacillus</taxon>
    </lineage>
</organism>
<feature type="compositionally biased region" description="Polar residues" evidence="1">
    <location>
        <begin position="28"/>
        <end position="38"/>
    </location>
</feature>
<feature type="chain" id="PRO_5039319210" description="Lipoprotein" evidence="2">
    <location>
        <begin position="21"/>
        <end position="220"/>
    </location>
</feature>
<keyword evidence="4" id="KW-1185">Reference proteome</keyword>